<sequence>MVGRPALQLVSRTFDCNAIVQQRRYRCVARTRLRFQGAQHDRFGDNVRPREWFLVPLPVIDEAVKRIQDGSLNPSCKIPSLFLILNSFKSGDSLVAIILTSSSKLLAATVISPYFTNHWSAAGICAASARKYRPHVRAI</sequence>
<organism evidence="1">
    <name type="scientific">Xanthomonas campestris pv. glycines</name>
    <dbReference type="NCBI Taxonomy" id="473421"/>
    <lineage>
        <taxon>Bacteria</taxon>
        <taxon>Pseudomonadati</taxon>
        <taxon>Pseudomonadota</taxon>
        <taxon>Gammaproteobacteria</taxon>
        <taxon>Lysobacterales</taxon>
        <taxon>Lysobacteraceae</taxon>
        <taxon>Xanthomonas</taxon>
    </lineage>
</organism>
<dbReference type="EMBL" id="AY520840">
    <property type="protein sequence ID" value="AAS91339.1"/>
    <property type="molecule type" value="Genomic_DNA"/>
</dbReference>
<reference evidence="1" key="1">
    <citation type="journal article" date="2008" name="J. Microbiol.">
        <title>Genus-specific distribution and pathovar-specific variation of the glycinecin R gene homologs in Xanthomonas genomes.</title>
        <authorList>
            <person name="Roh E."/>
            <person name="Heu S."/>
            <person name="Moon E."/>
        </authorList>
    </citation>
    <scope>NUCLEOTIDE SEQUENCE</scope>
</reference>
<evidence type="ECO:0000313" key="1">
    <source>
        <dbReference type="EMBL" id="AAS91339.1"/>
    </source>
</evidence>
<accession>Q6JCV8</accession>
<proteinExistence type="predicted"/>
<dbReference type="AlphaFoldDB" id="Q6JCV8"/>
<protein>
    <submittedName>
        <fullName evidence="1">Uncharacterized protein</fullName>
    </submittedName>
</protein>
<name>Q6JCV8_XANCG</name>